<dbReference type="Gene3D" id="3.30.450.20">
    <property type="entry name" value="PAS domain"/>
    <property type="match status" value="1"/>
</dbReference>
<feature type="modified residue" description="4-aspartylphosphate" evidence="13">
    <location>
        <position position="608"/>
    </location>
</feature>
<organism evidence="18 19">
    <name type="scientific">Fusarium mundagurra</name>
    <dbReference type="NCBI Taxonomy" id="1567541"/>
    <lineage>
        <taxon>Eukaryota</taxon>
        <taxon>Fungi</taxon>
        <taxon>Dikarya</taxon>
        <taxon>Ascomycota</taxon>
        <taxon>Pezizomycotina</taxon>
        <taxon>Sordariomycetes</taxon>
        <taxon>Hypocreomycetidae</taxon>
        <taxon>Hypocreales</taxon>
        <taxon>Nectriaceae</taxon>
        <taxon>Fusarium</taxon>
        <taxon>Fusarium fujikuroi species complex</taxon>
    </lineage>
</organism>
<dbReference type="Gene3D" id="3.40.50.2300">
    <property type="match status" value="1"/>
</dbReference>
<evidence type="ECO:0000259" key="17">
    <source>
        <dbReference type="PROSITE" id="PS50113"/>
    </source>
</evidence>
<dbReference type="EMBL" id="JAAOAN010000079">
    <property type="protein sequence ID" value="KAF5722926.1"/>
    <property type="molecule type" value="Genomic_DNA"/>
</dbReference>
<keyword evidence="10" id="KW-1133">Transmembrane helix</keyword>
<proteinExistence type="predicted"/>
<dbReference type="SMART" id="SM00448">
    <property type="entry name" value="REC"/>
    <property type="match status" value="1"/>
</dbReference>
<dbReference type="Pfam" id="PF02518">
    <property type="entry name" value="HATPase_c"/>
    <property type="match status" value="1"/>
</dbReference>
<dbReference type="SUPFAM" id="SSF52172">
    <property type="entry name" value="CheY-like"/>
    <property type="match status" value="1"/>
</dbReference>
<dbReference type="Pfam" id="PF13426">
    <property type="entry name" value="PAS_9"/>
    <property type="match status" value="1"/>
</dbReference>
<dbReference type="GO" id="GO:0000155">
    <property type="term" value="F:phosphorelay sensor kinase activity"/>
    <property type="evidence" value="ECO:0007669"/>
    <property type="project" value="InterPro"/>
</dbReference>
<dbReference type="Pfam" id="PF00512">
    <property type="entry name" value="HisKA"/>
    <property type="match status" value="1"/>
</dbReference>
<dbReference type="GO" id="GO:0005524">
    <property type="term" value="F:ATP binding"/>
    <property type="evidence" value="ECO:0007669"/>
    <property type="project" value="UniProtKB-KW"/>
</dbReference>
<dbReference type="SMART" id="SM00388">
    <property type="entry name" value="HisKA"/>
    <property type="match status" value="1"/>
</dbReference>
<keyword evidence="4 13" id="KW-0597">Phosphoprotein</keyword>
<dbReference type="InterPro" id="IPR035965">
    <property type="entry name" value="PAS-like_dom_sf"/>
</dbReference>
<evidence type="ECO:0000259" key="15">
    <source>
        <dbReference type="PROSITE" id="PS50110"/>
    </source>
</evidence>
<evidence type="ECO:0000256" key="12">
    <source>
        <dbReference type="ARBA" id="ARBA00023136"/>
    </source>
</evidence>
<dbReference type="SMART" id="SM00387">
    <property type="entry name" value="HATPase_c"/>
    <property type="match status" value="1"/>
</dbReference>
<keyword evidence="11" id="KW-0902">Two-component regulatory system</keyword>
<dbReference type="PANTHER" id="PTHR45339">
    <property type="entry name" value="HYBRID SIGNAL TRANSDUCTION HISTIDINE KINASE J"/>
    <property type="match status" value="1"/>
</dbReference>
<evidence type="ECO:0000256" key="4">
    <source>
        <dbReference type="ARBA" id="ARBA00022553"/>
    </source>
</evidence>
<evidence type="ECO:0000256" key="9">
    <source>
        <dbReference type="ARBA" id="ARBA00022840"/>
    </source>
</evidence>
<evidence type="ECO:0000256" key="6">
    <source>
        <dbReference type="ARBA" id="ARBA00022692"/>
    </source>
</evidence>
<dbReference type="InterPro" id="IPR011006">
    <property type="entry name" value="CheY-like_superfamily"/>
</dbReference>
<dbReference type="PROSITE" id="PS50110">
    <property type="entry name" value="RESPONSE_REGULATORY"/>
    <property type="match status" value="1"/>
</dbReference>
<evidence type="ECO:0000256" key="1">
    <source>
        <dbReference type="ARBA" id="ARBA00000085"/>
    </source>
</evidence>
<keyword evidence="7" id="KW-0547">Nucleotide-binding</keyword>
<dbReference type="InterPro" id="IPR003594">
    <property type="entry name" value="HATPase_dom"/>
</dbReference>
<evidence type="ECO:0000256" key="8">
    <source>
        <dbReference type="ARBA" id="ARBA00022777"/>
    </source>
</evidence>
<feature type="domain" description="PAC" evidence="17">
    <location>
        <begin position="223"/>
        <end position="274"/>
    </location>
</feature>
<dbReference type="CDD" id="cd00082">
    <property type="entry name" value="HisKA"/>
    <property type="match status" value="1"/>
</dbReference>
<dbReference type="InterPro" id="IPR000700">
    <property type="entry name" value="PAS-assoc_C"/>
</dbReference>
<dbReference type="InterPro" id="IPR004358">
    <property type="entry name" value="Sig_transdc_His_kin-like_C"/>
</dbReference>
<evidence type="ECO:0000256" key="3">
    <source>
        <dbReference type="ARBA" id="ARBA00012438"/>
    </source>
</evidence>
<dbReference type="Gene3D" id="3.30.565.10">
    <property type="entry name" value="Histidine kinase-like ATPase, C-terminal domain"/>
    <property type="match status" value="1"/>
</dbReference>
<feature type="domain" description="Response regulatory" evidence="15">
    <location>
        <begin position="556"/>
        <end position="673"/>
    </location>
</feature>
<dbReference type="PROSITE" id="PS50112">
    <property type="entry name" value="PAS"/>
    <property type="match status" value="1"/>
</dbReference>
<evidence type="ECO:0000256" key="2">
    <source>
        <dbReference type="ARBA" id="ARBA00004370"/>
    </source>
</evidence>
<dbReference type="InterPro" id="IPR001789">
    <property type="entry name" value="Sig_transdc_resp-reg_receiver"/>
</dbReference>
<keyword evidence="9" id="KW-0067">ATP-binding</keyword>
<evidence type="ECO:0000259" key="16">
    <source>
        <dbReference type="PROSITE" id="PS50112"/>
    </source>
</evidence>
<dbReference type="CDD" id="cd16922">
    <property type="entry name" value="HATPase_EvgS-ArcB-TorS-like"/>
    <property type="match status" value="1"/>
</dbReference>
<evidence type="ECO:0000256" key="7">
    <source>
        <dbReference type="ARBA" id="ARBA00022741"/>
    </source>
</evidence>
<dbReference type="PANTHER" id="PTHR45339:SF1">
    <property type="entry name" value="HYBRID SIGNAL TRANSDUCTION HISTIDINE KINASE J"/>
    <property type="match status" value="1"/>
</dbReference>
<evidence type="ECO:0000313" key="19">
    <source>
        <dbReference type="Proteomes" id="UP000544331"/>
    </source>
</evidence>
<dbReference type="FunFam" id="1.10.287.130:FF:000004">
    <property type="entry name" value="Ethylene receptor 1"/>
    <property type="match status" value="1"/>
</dbReference>
<protein>
    <recommendedName>
        <fullName evidence="3">histidine kinase</fullName>
        <ecNumber evidence="3">2.7.13.3</ecNumber>
    </recommendedName>
</protein>
<evidence type="ECO:0000313" key="18">
    <source>
        <dbReference type="EMBL" id="KAF5722926.1"/>
    </source>
</evidence>
<keyword evidence="5" id="KW-0808">Transferase</keyword>
<dbReference type="CDD" id="cd17546">
    <property type="entry name" value="REC_hyHK_CKI1_RcsC-like"/>
    <property type="match status" value="1"/>
</dbReference>
<dbReference type="PRINTS" id="PR00344">
    <property type="entry name" value="BCTRLSENSOR"/>
</dbReference>
<evidence type="ECO:0000256" key="13">
    <source>
        <dbReference type="PROSITE-ProRule" id="PRU00169"/>
    </source>
</evidence>
<dbReference type="AlphaFoldDB" id="A0A8H5Z4C8"/>
<feature type="domain" description="Histidine kinase" evidence="14">
    <location>
        <begin position="289"/>
        <end position="510"/>
    </location>
</feature>
<evidence type="ECO:0000259" key="14">
    <source>
        <dbReference type="PROSITE" id="PS50109"/>
    </source>
</evidence>
<dbReference type="OrthoDB" id="60033at2759"/>
<dbReference type="InterPro" id="IPR036890">
    <property type="entry name" value="HATPase_C_sf"/>
</dbReference>
<sequence length="683" mass="76955">MRPMDPVKELDATVPTMNTDDILDFLPVPTLVVSPSYRIQRASLGLLEAWRRKREVLVGQDLFTALYHGSPTERFDRIPFVYAIETALEARALRLCHAAHMVNGISWTARIMPVHKGDELLCLLIQWEQAEPYTTTVDGEITQSWLPIDDAFRILVHAVKDYAIFLLDTRGNVMTWNTGAELNKGYKKEEIIGKHFTTFYGEEDIQSRKPERELEICLREGRVEDEGWRYRKDGSRFWANVVITAIYKNDVHVGFGKVTRNLTERKEAELRLTAAYEESTKLKNDFLANMSHEIRTPMHGVLSACSLLLDSPLTEEQRETANMIQESGQVLLRIINDILDYSKIAAGTFPIMNAKLDIASVIASAVRRVQTTVQPGVSLKLELSSDLPKWAEGDALRYRQIFENILSNAVKFTEKGYISVRASLLAEDENNHTIQTEVWDTGHGITEIDAQELFKPFTQLDTPHQKRRPGTGLGLSIAKSLVELLGGSIGYKPNPERQGSIFWFSFKLRKLNSLRPAEPINALPGVGVESPQQQVQEGEDLATQLEQLLKISPTKRILAAEDNIINQKVLVGMLHGFGFKDITVVSDGAQAVSSLSAAANTFDLILMDISMPVMNGYEATLRIRRSSIGLPIIAMTAYALKGDMERCLEKGMDDYIPKPIDKQVLMRKLLKWLQSPERHNTRP</sequence>
<dbReference type="SUPFAM" id="SSF47384">
    <property type="entry name" value="Homodimeric domain of signal transducing histidine kinase"/>
    <property type="match status" value="1"/>
</dbReference>
<dbReference type="Proteomes" id="UP000544331">
    <property type="component" value="Unassembled WGS sequence"/>
</dbReference>
<dbReference type="PROSITE" id="PS50113">
    <property type="entry name" value="PAC"/>
    <property type="match status" value="1"/>
</dbReference>
<dbReference type="CDD" id="cd00130">
    <property type="entry name" value="PAS"/>
    <property type="match status" value="1"/>
</dbReference>
<accession>A0A8H5Z4C8</accession>
<dbReference type="InterPro" id="IPR000014">
    <property type="entry name" value="PAS"/>
</dbReference>
<dbReference type="InterPro" id="IPR036097">
    <property type="entry name" value="HisK_dim/P_sf"/>
</dbReference>
<dbReference type="Gene3D" id="1.10.287.130">
    <property type="match status" value="1"/>
</dbReference>
<dbReference type="SUPFAM" id="SSF55785">
    <property type="entry name" value="PYP-like sensor domain (PAS domain)"/>
    <property type="match status" value="1"/>
</dbReference>
<dbReference type="Pfam" id="PF00072">
    <property type="entry name" value="Response_reg"/>
    <property type="match status" value="1"/>
</dbReference>
<dbReference type="EC" id="2.7.13.3" evidence="3"/>
<keyword evidence="12" id="KW-0472">Membrane</keyword>
<keyword evidence="19" id="KW-1185">Reference proteome</keyword>
<dbReference type="SUPFAM" id="SSF55874">
    <property type="entry name" value="ATPase domain of HSP90 chaperone/DNA topoisomerase II/histidine kinase"/>
    <property type="match status" value="1"/>
</dbReference>
<comment type="catalytic activity">
    <reaction evidence="1">
        <text>ATP + protein L-histidine = ADP + protein N-phospho-L-histidine.</text>
        <dbReference type="EC" id="2.7.13.3"/>
    </reaction>
</comment>
<dbReference type="FunFam" id="3.30.450.20:FF:000136">
    <property type="entry name" value="Sensor histidine kinase/response regulator Fos-1"/>
    <property type="match status" value="1"/>
</dbReference>
<evidence type="ECO:0000256" key="10">
    <source>
        <dbReference type="ARBA" id="ARBA00022989"/>
    </source>
</evidence>
<gene>
    <name evidence="18" type="ORF">FMUND_2283</name>
</gene>
<comment type="subcellular location">
    <subcellularLocation>
        <location evidence="2">Membrane</location>
    </subcellularLocation>
</comment>
<dbReference type="NCBIfam" id="TIGR00229">
    <property type="entry name" value="sensory_box"/>
    <property type="match status" value="1"/>
</dbReference>
<name>A0A8H5Z4C8_9HYPO</name>
<feature type="domain" description="PAS" evidence="16">
    <location>
        <begin position="164"/>
        <end position="221"/>
    </location>
</feature>
<dbReference type="InterPro" id="IPR003661">
    <property type="entry name" value="HisK_dim/P_dom"/>
</dbReference>
<reference evidence="18 19" key="1">
    <citation type="submission" date="2020-05" db="EMBL/GenBank/DDBJ databases">
        <title>Identification and distribution of gene clusters putatively required for synthesis of sphingolipid metabolism inhibitors in phylogenetically diverse species of the filamentous fungus Fusarium.</title>
        <authorList>
            <person name="Kim H.-S."/>
            <person name="Busman M."/>
            <person name="Brown D.W."/>
            <person name="Divon H."/>
            <person name="Uhlig S."/>
            <person name="Proctor R.H."/>
        </authorList>
    </citation>
    <scope>NUCLEOTIDE SEQUENCE [LARGE SCALE GENOMIC DNA]</scope>
    <source>
        <strain evidence="18 19">NRRL 66235</strain>
    </source>
</reference>
<evidence type="ECO:0000256" key="5">
    <source>
        <dbReference type="ARBA" id="ARBA00022679"/>
    </source>
</evidence>
<comment type="caution">
    <text evidence="18">The sequence shown here is derived from an EMBL/GenBank/DDBJ whole genome shotgun (WGS) entry which is preliminary data.</text>
</comment>
<keyword evidence="6" id="KW-0812">Transmembrane</keyword>
<keyword evidence="8 18" id="KW-0418">Kinase</keyword>
<dbReference type="GO" id="GO:0016020">
    <property type="term" value="C:membrane"/>
    <property type="evidence" value="ECO:0007669"/>
    <property type="project" value="UniProtKB-SubCell"/>
</dbReference>
<dbReference type="PROSITE" id="PS50109">
    <property type="entry name" value="HIS_KIN"/>
    <property type="match status" value="1"/>
</dbReference>
<dbReference type="InterPro" id="IPR005467">
    <property type="entry name" value="His_kinase_dom"/>
</dbReference>
<evidence type="ECO:0000256" key="11">
    <source>
        <dbReference type="ARBA" id="ARBA00023012"/>
    </source>
</evidence>